<evidence type="ECO:0008006" key="4">
    <source>
        <dbReference type="Google" id="ProtNLM"/>
    </source>
</evidence>
<name>A0A223D787_9BACL</name>
<feature type="transmembrane region" description="Helical" evidence="1">
    <location>
        <begin position="21"/>
        <end position="40"/>
    </location>
</feature>
<protein>
    <recommendedName>
        <fullName evidence="4">DUF962 domain-containing protein</fullName>
    </recommendedName>
</protein>
<sequence>MPLHRIQQDLIRYQQAHQHPINQLLHYFAFLAALLGWIWLFLDWRVTLILAVLHYALSWTGHFCFEKNQPGSLKSPWLGFSAGFLWFFIRTLELLLRRKLLPV</sequence>
<organism evidence="2 3">
    <name type="scientific">Tumebacillus algifaecis</name>
    <dbReference type="NCBI Taxonomy" id="1214604"/>
    <lineage>
        <taxon>Bacteria</taxon>
        <taxon>Bacillati</taxon>
        <taxon>Bacillota</taxon>
        <taxon>Bacilli</taxon>
        <taxon>Bacillales</taxon>
        <taxon>Alicyclobacillaceae</taxon>
        <taxon>Tumebacillus</taxon>
    </lineage>
</organism>
<keyword evidence="1" id="KW-0812">Transmembrane</keyword>
<dbReference type="Proteomes" id="UP000214688">
    <property type="component" value="Chromosome"/>
</dbReference>
<keyword evidence="1" id="KW-1133">Transmembrane helix</keyword>
<dbReference type="OrthoDB" id="7356072at2"/>
<dbReference type="EMBL" id="CP022657">
    <property type="protein sequence ID" value="ASS77266.1"/>
    <property type="molecule type" value="Genomic_DNA"/>
</dbReference>
<feature type="transmembrane region" description="Helical" evidence="1">
    <location>
        <begin position="77"/>
        <end position="96"/>
    </location>
</feature>
<keyword evidence="1" id="KW-0472">Membrane</keyword>
<dbReference type="KEGG" id="tab:CIG75_17145"/>
<gene>
    <name evidence="2" type="ORF">CIG75_17145</name>
</gene>
<dbReference type="Pfam" id="PF06127">
    <property type="entry name" value="Mpo1-like"/>
    <property type="match status" value="1"/>
</dbReference>
<evidence type="ECO:0000313" key="3">
    <source>
        <dbReference type="Proteomes" id="UP000214688"/>
    </source>
</evidence>
<keyword evidence="3" id="KW-1185">Reference proteome</keyword>
<evidence type="ECO:0000313" key="2">
    <source>
        <dbReference type="EMBL" id="ASS77266.1"/>
    </source>
</evidence>
<accession>A0A223D787</accession>
<evidence type="ECO:0000256" key="1">
    <source>
        <dbReference type="SAM" id="Phobius"/>
    </source>
</evidence>
<dbReference type="InterPro" id="IPR009305">
    <property type="entry name" value="Mpo1-like"/>
</dbReference>
<proteinExistence type="predicted"/>
<reference evidence="2 3" key="1">
    <citation type="journal article" date="2015" name="Int. J. Syst. Evol. Microbiol.">
        <title>Tumebacillus algifaecis sp. nov., isolated from decomposing algal scum.</title>
        <authorList>
            <person name="Wu Y.F."/>
            <person name="Zhang B."/>
            <person name="Xing P."/>
            <person name="Wu Q.L."/>
            <person name="Liu S.J."/>
        </authorList>
    </citation>
    <scope>NUCLEOTIDE SEQUENCE [LARGE SCALE GENOMIC DNA]</scope>
    <source>
        <strain evidence="2 3">THMBR28</strain>
    </source>
</reference>
<dbReference type="AlphaFoldDB" id="A0A223D787"/>